<proteinExistence type="predicted"/>
<feature type="transmembrane region" description="Helical" evidence="1">
    <location>
        <begin position="252"/>
        <end position="270"/>
    </location>
</feature>
<dbReference type="Pfam" id="PF13795">
    <property type="entry name" value="HupE_UreJ_2"/>
    <property type="match status" value="1"/>
</dbReference>
<keyword evidence="1" id="KW-0472">Membrane</keyword>
<dbReference type="InterPro" id="IPR032809">
    <property type="entry name" value="Put_HupE_UreJ"/>
</dbReference>
<dbReference type="RefSeq" id="WP_237438170.1">
    <property type="nucleotide sequence ID" value="NZ_WTYV01000002.1"/>
</dbReference>
<name>A0A844YUE8_9SPHN</name>
<evidence type="ECO:0000256" key="1">
    <source>
        <dbReference type="SAM" id="Phobius"/>
    </source>
</evidence>
<dbReference type="AlphaFoldDB" id="A0A844YUE8"/>
<evidence type="ECO:0000313" key="3">
    <source>
        <dbReference type="Proteomes" id="UP000466966"/>
    </source>
</evidence>
<keyword evidence="1" id="KW-0812">Transmembrane</keyword>
<evidence type="ECO:0000313" key="2">
    <source>
        <dbReference type="EMBL" id="MXO71189.1"/>
    </source>
</evidence>
<organism evidence="2 3">
    <name type="scientific">Alteraurantiacibacter buctensis</name>
    <dbReference type="NCBI Taxonomy" id="1503981"/>
    <lineage>
        <taxon>Bacteria</taxon>
        <taxon>Pseudomonadati</taxon>
        <taxon>Pseudomonadota</taxon>
        <taxon>Alphaproteobacteria</taxon>
        <taxon>Sphingomonadales</taxon>
        <taxon>Erythrobacteraceae</taxon>
        <taxon>Alteraurantiacibacter</taxon>
    </lineage>
</organism>
<reference evidence="2 3" key="1">
    <citation type="submission" date="2019-12" db="EMBL/GenBank/DDBJ databases">
        <title>Genomic-based taxomic classification of the family Erythrobacteraceae.</title>
        <authorList>
            <person name="Xu L."/>
        </authorList>
    </citation>
    <scope>NUCLEOTIDE SEQUENCE [LARGE SCALE GENOMIC DNA]</scope>
    <source>
        <strain evidence="2 3">M0322</strain>
    </source>
</reference>
<keyword evidence="1" id="KW-1133">Transmembrane helix</keyword>
<evidence type="ECO:0008006" key="4">
    <source>
        <dbReference type="Google" id="ProtNLM"/>
    </source>
</evidence>
<feature type="transmembrane region" description="Helical" evidence="1">
    <location>
        <begin position="349"/>
        <end position="368"/>
    </location>
</feature>
<feature type="transmembrane region" description="Helical" evidence="1">
    <location>
        <begin position="282"/>
        <end position="301"/>
    </location>
</feature>
<feature type="transmembrane region" description="Helical" evidence="1">
    <location>
        <begin position="223"/>
        <end position="246"/>
    </location>
</feature>
<dbReference type="Proteomes" id="UP000466966">
    <property type="component" value="Unassembled WGS sequence"/>
</dbReference>
<comment type="caution">
    <text evidence="2">The sequence shown here is derived from an EMBL/GenBank/DDBJ whole genome shotgun (WGS) entry which is preliminary data.</text>
</comment>
<dbReference type="EMBL" id="WTYV01000002">
    <property type="protein sequence ID" value="MXO71189.1"/>
    <property type="molecule type" value="Genomic_DNA"/>
</dbReference>
<feature type="transmembrane region" description="Helical" evidence="1">
    <location>
        <begin position="313"/>
        <end position="337"/>
    </location>
</feature>
<feature type="transmembrane region" description="Helical" evidence="1">
    <location>
        <begin position="197"/>
        <end position="216"/>
    </location>
</feature>
<protein>
    <recommendedName>
        <fullName evidence="4">HupE/UreJ family protein</fullName>
    </recommendedName>
</protein>
<sequence>MKPFCLHSGSVWPFSGWRRLLAVIAGVAALFVSMAAAAHPAPFSYLDLRLQDRSIEGTLTVHAIDLAHELRIDQPTTLLDQGVLDGQYGNIQRILAGRLRIGGEGTPALQWQSITPVPQDQAVRLAFIVPAAPPPALALDARLFPYDPQHQTFVNVYEGGGLVQQWILSDRDTTRTHFAGTAAGAWEVLKTFVPSGIHHILIGPDHILFIIALILLGGTWRRLALIVTAFTLGHSVTLSLAALGLVMLPAAVIEPLIALSIVVVAVDNLLRGNGERPGRDLRAVMAFAFGLIHGFGFAYVLREFGLPQGQLALSLFGFNLGVEIGQVLIVLVVAALLDQARRRSPARARQIATIGSLAVAVAGAYWFVDRVILTGAG</sequence>
<accession>A0A844YUE8</accession>
<gene>
    <name evidence="2" type="ORF">GRI99_05995</name>
</gene>
<keyword evidence="3" id="KW-1185">Reference proteome</keyword>